<dbReference type="PANTHER" id="PTHR12289">
    <property type="entry name" value="METAXIN RELATED"/>
    <property type="match status" value="1"/>
</dbReference>
<dbReference type="InterPro" id="IPR036282">
    <property type="entry name" value="Glutathione-S-Trfase_C_sf"/>
</dbReference>
<feature type="domain" description="Thioredoxin-like fold" evidence="3">
    <location>
        <begin position="33"/>
        <end position="99"/>
    </location>
</feature>
<dbReference type="Pfam" id="PF17171">
    <property type="entry name" value="GST_C_6"/>
    <property type="match status" value="1"/>
</dbReference>
<reference evidence="5" key="2">
    <citation type="submission" date="2020-10" db="UniProtKB">
        <authorList>
            <consortium name="WormBaseParasite"/>
        </authorList>
    </citation>
    <scope>IDENTIFICATION</scope>
</reference>
<evidence type="ECO:0000259" key="3">
    <source>
        <dbReference type="Pfam" id="PF17172"/>
    </source>
</evidence>
<dbReference type="InterPro" id="IPR012336">
    <property type="entry name" value="Thioredoxin-like_fold"/>
</dbReference>
<dbReference type="SFLD" id="SFLDG01200">
    <property type="entry name" value="SUF1.1"/>
    <property type="match status" value="1"/>
</dbReference>
<dbReference type="Pfam" id="PF17172">
    <property type="entry name" value="GST_N_4"/>
    <property type="match status" value="1"/>
</dbReference>
<comment type="similarity">
    <text evidence="1">Belongs to the FAX family.</text>
</comment>
<name>A0A7E4VX52_PANRE</name>
<dbReference type="InterPro" id="IPR026928">
    <property type="entry name" value="FAX/IsoI-like"/>
</dbReference>
<proteinExistence type="inferred from homology"/>
<dbReference type="SFLD" id="SFLDG01180">
    <property type="entry name" value="SUF1"/>
    <property type="match status" value="1"/>
</dbReference>
<organism evidence="4 5">
    <name type="scientific">Panagrellus redivivus</name>
    <name type="common">Microworm</name>
    <dbReference type="NCBI Taxonomy" id="6233"/>
    <lineage>
        <taxon>Eukaryota</taxon>
        <taxon>Metazoa</taxon>
        <taxon>Ecdysozoa</taxon>
        <taxon>Nematoda</taxon>
        <taxon>Chromadorea</taxon>
        <taxon>Rhabditida</taxon>
        <taxon>Tylenchina</taxon>
        <taxon>Panagrolaimomorpha</taxon>
        <taxon>Panagrolaimoidea</taxon>
        <taxon>Panagrolaimidae</taxon>
        <taxon>Panagrellus</taxon>
    </lineage>
</organism>
<dbReference type="InterPro" id="IPR050931">
    <property type="entry name" value="Mito_Protein_Transport_Metaxin"/>
</dbReference>
<dbReference type="SUPFAM" id="SSF52833">
    <property type="entry name" value="Thioredoxin-like"/>
    <property type="match status" value="1"/>
</dbReference>
<dbReference type="Gene3D" id="1.20.1050.10">
    <property type="match status" value="1"/>
</dbReference>
<dbReference type="InterPro" id="IPR033468">
    <property type="entry name" value="Metaxin_GST"/>
</dbReference>
<accession>A0A7E4VX52</accession>
<feature type="domain" description="Metaxin glutathione S-transferase" evidence="2">
    <location>
        <begin position="177"/>
        <end position="235"/>
    </location>
</feature>
<evidence type="ECO:0000313" key="4">
    <source>
        <dbReference type="Proteomes" id="UP000492821"/>
    </source>
</evidence>
<dbReference type="CDD" id="cd00299">
    <property type="entry name" value="GST_C_family"/>
    <property type="match status" value="1"/>
</dbReference>
<keyword evidence="4" id="KW-1185">Reference proteome</keyword>
<dbReference type="WBParaSite" id="Pan_g4625.t1">
    <property type="protein sequence ID" value="Pan_g4625.t1"/>
    <property type="gene ID" value="Pan_g4625"/>
</dbReference>
<protein>
    <submittedName>
        <fullName evidence="5">Thioredoxin-like_fold domain-containing protein</fullName>
    </submittedName>
</protein>
<dbReference type="InterPro" id="IPR040079">
    <property type="entry name" value="Glutathione_S-Trfase"/>
</dbReference>
<dbReference type="AlphaFoldDB" id="A0A7E4VX52"/>
<evidence type="ECO:0000313" key="5">
    <source>
        <dbReference type="WBParaSite" id="Pan_g4625.t1"/>
    </source>
</evidence>
<sequence>MPKTRNLLKTDWQPDTVYFYQFKRPSFAPSVSPYCLKIESYLRGNNIKYETVFVTTERSSKGFVPFIELNGREYADSELILYELQKAFNVKDVEDVERAGALRGLMRTFDLEVFFITVSFISQLSKFEEVVGRSLQVPSLLSKLFAKYYKRRLGNRVKNSSIGSFSETERLQVLERNLIAAENVLGNRKYFGGDIFSVADAAIYGQIGAPYLFPASIPTSNFVREKCPNLERYIKDVTITFFSDIVTVL</sequence>
<dbReference type="PANTHER" id="PTHR12289:SF32">
    <property type="entry name" value="GST_C_6 DOMAIN-CONTAINING PROTEIN"/>
    <property type="match status" value="1"/>
</dbReference>
<dbReference type="GO" id="GO:0005737">
    <property type="term" value="C:cytoplasm"/>
    <property type="evidence" value="ECO:0007669"/>
    <property type="project" value="TreeGrafter"/>
</dbReference>
<dbReference type="SUPFAM" id="SSF47616">
    <property type="entry name" value="GST C-terminal domain-like"/>
    <property type="match status" value="1"/>
</dbReference>
<dbReference type="Proteomes" id="UP000492821">
    <property type="component" value="Unassembled WGS sequence"/>
</dbReference>
<reference evidence="4" key="1">
    <citation type="journal article" date="2013" name="Genetics">
        <title>The draft genome and transcriptome of Panagrellus redivivus are shaped by the harsh demands of a free-living lifestyle.</title>
        <authorList>
            <person name="Srinivasan J."/>
            <person name="Dillman A.R."/>
            <person name="Macchietto M.G."/>
            <person name="Heikkinen L."/>
            <person name="Lakso M."/>
            <person name="Fracchia K.M."/>
            <person name="Antoshechkin I."/>
            <person name="Mortazavi A."/>
            <person name="Wong G."/>
            <person name="Sternberg P.W."/>
        </authorList>
    </citation>
    <scope>NUCLEOTIDE SEQUENCE [LARGE SCALE GENOMIC DNA]</scope>
    <source>
        <strain evidence="4">MT8872</strain>
    </source>
</reference>
<dbReference type="SFLD" id="SFLDS00019">
    <property type="entry name" value="Glutathione_Transferase_(cytos"/>
    <property type="match status" value="1"/>
</dbReference>
<dbReference type="InterPro" id="IPR036249">
    <property type="entry name" value="Thioredoxin-like_sf"/>
</dbReference>
<evidence type="ECO:0000256" key="1">
    <source>
        <dbReference type="ARBA" id="ARBA00006475"/>
    </source>
</evidence>
<evidence type="ECO:0000259" key="2">
    <source>
        <dbReference type="Pfam" id="PF17171"/>
    </source>
</evidence>